<dbReference type="Gene3D" id="2.70.98.10">
    <property type="match status" value="1"/>
</dbReference>
<comment type="similarity">
    <text evidence="2 4">Belongs to the glucose-6-phosphate 1-epimerase family.</text>
</comment>
<dbReference type="GO" id="GO:0005975">
    <property type="term" value="P:carbohydrate metabolic process"/>
    <property type="evidence" value="ECO:0007669"/>
    <property type="project" value="InterPro"/>
</dbReference>
<evidence type="ECO:0000256" key="3">
    <source>
        <dbReference type="ARBA" id="ARBA00023235"/>
    </source>
</evidence>
<dbReference type="PIRSF" id="PIRSF016020">
    <property type="entry name" value="PHexose_mutarotase"/>
    <property type="match status" value="1"/>
</dbReference>
<dbReference type="Proteomes" id="UP000535589">
    <property type="component" value="Unassembled WGS sequence"/>
</dbReference>
<dbReference type="AlphaFoldDB" id="A0A7X8YIL4"/>
<comment type="catalytic activity">
    <reaction evidence="1">
        <text>alpha-D-glucose 6-phosphate = beta-D-glucose 6-phosphate</text>
        <dbReference type="Rhea" id="RHEA:16249"/>
        <dbReference type="ChEBI" id="CHEBI:58225"/>
        <dbReference type="ChEBI" id="CHEBI:58247"/>
        <dbReference type="EC" id="5.1.3.15"/>
    </reaction>
</comment>
<evidence type="ECO:0000313" key="6">
    <source>
        <dbReference type="EMBL" id="NLS14527.1"/>
    </source>
</evidence>
<evidence type="ECO:0000313" key="7">
    <source>
        <dbReference type="Proteomes" id="UP000535589"/>
    </source>
</evidence>
<dbReference type="PANTHER" id="PTHR11122:SF13">
    <property type="entry name" value="GLUCOSE-6-PHOSPHATE 1-EPIMERASE"/>
    <property type="match status" value="1"/>
</dbReference>
<feature type="active site" evidence="5">
    <location>
        <position position="265"/>
    </location>
</feature>
<dbReference type="PANTHER" id="PTHR11122">
    <property type="entry name" value="APOSPORY-ASSOCIATED PROTEIN C-RELATED"/>
    <property type="match status" value="1"/>
</dbReference>
<gene>
    <name evidence="6" type="ORF">HGP28_16815</name>
</gene>
<accession>A0A7X8YIL4</accession>
<keyword evidence="7" id="KW-1185">Reference proteome</keyword>
<evidence type="ECO:0000256" key="2">
    <source>
        <dbReference type="ARBA" id="ARBA00005866"/>
    </source>
</evidence>
<evidence type="ECO:0000256" key="4">
    <source>
        <dbReference type="PIRNR" id="PIRNR016020"/>
    </source>
</evidence>
<dbReference type="SUPFAM" id="SSF74650">
    <property type="entry name" value="Galactose mutarotase-like"/>
    <property type="match status" value="1"/>
</dbReference>
<dbReference type="Pfam" id="PF01263">
    <property type="entry name" value="Aldose_epim"/>
    <property type="match status" value="1"/>
</dbReference>
<dbReference type="InterPro" id="IPR014718">
    <property type="entry name" value="GH-type_carb-bd"/>
</dbReference>
<dbReference type="GO" id="GO:0030246">
    <property type="term" value="F:carbohydrate binding"/>
    <property type="evidence" value="ECO:0007669"/>
    <property type="project" value="UniProtKB-UniRule"/>
</dbReference>
<proteinExistence type="inferred from homology"/>
<dbReference type="RefSeq" id="WP_168837618.1">
    <property type="nucleotide sequence ID" value="NZ_JABAIK010000022.1"/>
</dbReference>
<dbReference type="CDD" id="cd09020">
    <property type="entry name" value="D-hex-6-P-epi_like"/>
    <property type="match status" value="1"/>
</dbReference>
<dbReference type="GO" id="GO:0047938">
    <property type="term" value="F:glucose-6-phosphate 1-epimerase activity"/>
    <property type="evidence" value="ECO:0007669"/>
    <property type="project" value="UniProtKB-UniRule"/>
</dbReference>
<dbReference type="InterPro" id="IPR011013">
    <property type="entry name" value="Gal_mutarotase_sf_dom"/>
</dbReference>
<protein>
    <recommendedName>
        <fullName evidence="4">Putative glucose-6-phosphate 1-epimerase</fullName>
        <ecNumber evidence="4">5.1.3.15</ecNumber>
    </recommendedName>
</protein>
<dbReference type="EMBL" id="JABAIK010000022">
    <property type="protein sequence ID" value="NLS14527.1"/>
    <property type="molecule type" value="Genomic_DNA"/>
</dbReference>
<evidence type="ECO:0000256" key="5">
    <source>
        <dbReference type="PIRSR" id="PIRSR016020-1"/>
    </source>
</evidence>
<keyword evidence="3 4" id="KW-0413">Isomerase</keyword>
<dbReference type="EC" id="5.1.3.15" evidence="4"/>
<reference evidence="6 7" key="1">
    <citation type="submission" date="2020-04" db="EMBL/GenBank/DDBJ databases">
        <title>Vibrio sp. SM6, a novel species isolated from seawater.</title>
        <authorList>
            <person name="Wang X."/>
        </authorList>
    </citation>
    <scope>NUCLEOTIDE SEQUENCE [LARGE SCALE GENOMIC DNA]</scope>
    <source>
        <strain evidence="6 7">SM6</strain>
    </source>
</reference>
<dbReference type="InterPro" id="IPR008183">
    <property type="entry name" value="Aldose_1/G6P_1-epimerase"/>
</dbReference>
<organism evidence="6 7">
    <name type="scientific">Vibrio agarilyticus</name>
    <dbReference type="NCBI Taxonomy" id="2726741"/>
    <lineage>
        <taxon>Bacteria</taxon>
        <taxon>Pseudomonadati</taxon>
        <taxon>Pseudomonadota</taxon>
        <taxon>Gammaproteobacteria</taxon>
        <taxon>Vibrionales</taxon>
        <taxon>Vibrionaceae</taxon>
        <taxon>Vibrio</taxon>
    </lineage>
</organism>
<evidence type="ECO:0000256" key="1">
    <source>
        <dbReference type="ARBA" id="ARBA00001096"/>
    </source>
</evidence>
<name>A0A7X8YIL4_9VIBR</name>
<comment type="caution">
    <text evidence="6">The sequence shown here is derived from an EMBL/GenBank/DDBJ whole genome shotgun (WGS) entry which is preliminary data.</text>
</comment>
<sequence>MDFTSYSTETVLSDAVTIINVGQNKVVRIQHELANAAISLFGGHILSYQPKGESDLIWMSEQAVFDNKTAIRGGIPICWPWFGRIAAPAHGFARTSQWALVEHRENEHGVIIELALAENDDTLAIWPHLFDLRLRVEIGRELTAVLNITNTDVAPWSFSGALHTYLNVGDITQATIRGMGPCYLDSLNSGALTHGDETLQLSDTIDRVYTLPDNLITLNDPSLDRQLCVRNQGNNTAVLWNPWSEGANAMSDMQNDGYQTMLCIESTWHAPSLEQGKTLSTGETHQLITRIGVA</sequence>
<dbReference type="InterPro" id="IPR025532">
    <property type="entry name" value="G6P_1-epimerase"/>
</dbReference>
<feature type="active site" evidence="5">
    <location>
        <position position="163"/>
    </location>
</feature>